<sequence>MDSLNSVESIYRDYGSAPRYYEANDSLSAESNEESDSSEKRKKSLDENINNEENHRVEKYIKLESTIKIWAGTNEMIHYKQKDAHELNKIIYKHNNKDINLSTNLKVLNISGNNLENLDFLNDLINYIYQKTRIQTPINYSNIISLDISFNNLVQIHDNLLTLNKLKILYLHSNKIENISEIHKLISLPKLKKLTLGNNPIMNLYGKFYRPFVIHYLPQIKSLDFHDITKIEKNKSEIAFNTHKYKFNLV</sequence>
<dbReference type="EMBL" id="BDQF01000013">
    <property type="protein sequence ID" value="GAW82402.1"/>
    <property type="molecule type" value="Genomic_DNA"/>
</dbReference>
<dbReference type="PANTHER" id="PTHR46545:SF1">
    <property type="entry name" value="LEUCINE-RICH REPEAT-CONTAINING PROTEIN 51"/>
    <property type="match status" value="1"/>
</dbReference>
<feature type="region of interest" description="Disordered" evidence="6">
    <location>
        <begin position="22"/>
        <end position="50"/>
    </location>
</feature>
<dbReference type="Gene3D" id="3.80.10.10">
    <property type="entry name" value="Ribonuclease Inhibitor"/>
    <property type="match status" value="1"/>
</dbReference>
<dbReference type="AlphaFoldDB" id="A0A1Y1JNK2"/>
<proteinExistence type="predicted"/>
<dbReference type="OMA" id="IAFNTHK"/>
<dbReference type="Proteomes" id="UP000195521">
    <property type="component" value="Unassembled WGS sequence"/>
</dbReference>
<evidence type="ECO:0000256" key="2">
    <source>
        <dbReference type="ARBA" id="ARBA00014223"/>
    </source>
</evidence>
<evidence type="ECO:0000313" key="8">
    <source>
        <dbReference type="Proteomes" id="UP000195521"/>
    </source>
</evidence>
<name>A0A1Y1JNK2_PLAGO</name>
<evidence type="ECO:0000256" key="3">
    <source>
        <dbReference type="ARBA" id="ARBA00022490"/>
    </source>
</evidence>
<keyword evidence="3" id="KW-0963">Cytoplasm</keyword>
<dbReference type="OrthoDB" id="676979at2759"/>
<organism evidence="7 8">
    <name type="scientific">Plasmodium gonderi</name>
    <dbReference type="NCBI Taxonomy" id="77519"/>
    <lineage>
        <taxon>Eukaryota</taxon>
        <taxon>Sar</taxon>
        <taxon>Alveolata</taxon>
        <taxon>Apicomplexa</taxon>
        <taxon>Aconoidasida</taxon>
        <taxon>Haemosporida</taxon>
        <taxon>Plasmodiidae</taxon>
        <taxon>Plasmodium</taxon>
        <taxon>Plasmodium (Plasmodium)</taxon>
    </lineage>
</organism>
<evidence type="ECO:0000256" key="5">
    <source>
        <dbReference type="ARBA" id="ARBA00022737"/>
    </source>
</evidence>
<reference evidence="8" key="1">
    <citation type="submission" date="2017-04" db="EMBL/GenBank/DDBJ databases">
        <title>Plasmodium gonderi genome.</title>
        <authorList>
            <person name="Arisue N."/>
            <person name="Honma H."/>
            <person name="Kawai S."/>
            <person name="Tougan T."/>
            <person name="Tanabe K."/>
            <person name="Horii T."/>
        </authorList>
    </citation>
    <scope>NUCLEOTIDE SEQUENCE [LARGE SCALE GENOMIC DNA]</scope>
    <source>
        <strain evidence="8">ATCC 30045</strain>
    </source>
</reference>
<evidence type="ECO:0000256" key="1">
    <source>
        <dbReference type="ARBA" id="ARBA00004496"/>
    </source>
</evidence>
<dbReference type="PROSITE" id="PS51450">
    <property type="entry name" value="LRR"/>
    <property type="match status" value="2"/>
</dbReference>
<keyword evidence="5" id="KW-0677">Repeat</keyword>
<accession>A0A1Y1JNK2</accession>
<keyword evidence="4" id="KW-0433">Leucine-rich repeat</keyword>
<dbReference type="GO" id="GO:0005737">
    <property type="term" value="C:cytoplasm"/>
    <property type="evidence" value="ECO:0007669"/>
    <property type="project" value="UniProtKB-SubCell"/>
</dbReference>
<dbReference type="SUPFAM" id="SSF52058">
    <property type="entry name" value="L domain-like"/>
    <property type="match status" value="1"/>
</dbReference>
<protein>
    <recommendedName>
        <fullName evidence="2">Leucine-rich repeat-containing protein 51</fullName>
    </recommendedName>
</protein>
<comment type="subcellular location">
    <subcellularLocation>
        <location evidence="1">Cytoplasm</location>
    </subcellularLocation>
</comment>
<dbReference type="InterPro" id="IPR001611">
    <property type="entry name" value="Leu-rich_rpt"/>
</dbReference>
<dbReference type="PANTHER" id="PTHR46545">
    <property type="entry name" value="LEUCINE-RICH REPEAT-CONTAINING PROTEIN 51"/>
    <property type="match status" value="1"/>
</dbReference>
<evidence type="ECO:0000313" key="7">
    <source>
        <dbReference type="EMBL" id="GAW82402.1"/>
    </source>
</evidence>
<comment type="caution">
    <text evidence="7">The sequence shown here is derived from an EMBL/GenBank/DDBJ whole genome shotgun (WGS) entry which is preliminary data.</text>
</comment>
<keyword evidence="8" id="KW-1185">Reference proteome</keyword>
<evidence type="ECO:0000256" key="4">
    <source>
        <dbReference type="ARBA" id="ARBA00022614"/>
    </source>
</evidence>
<dbReference type="Pfam" id="PF14580">
    <property type="entry name" value="LRR_9"/>
    <property type="match status" value="1"/>
</dbReference>
<gene>
    <name evidence="7" type="ORF">PGO_124000</name>
</gene>
<dbReference type="InterPro" id="IPR032675">
    <property type="entry name" value="LRR_dom_sf"/>
</dbReference>
<evidence type="ECO:0000256" key="6">
    <source>
        <dbReference type="SAM" id="MobiDB-lite"/>
    </source>
</evidence>
<dbReference type="GeneID" id="39749139"/>
<dbReference type="RefSeq" id="XP_028544991.1">
    <property type="nucleotide sequence ID" value="XM_028689190.1"/>
</dbReference>